<evidence type="ECO:0000256" key="1">
    <source>
        <dbReference type="ARBA" id="ARBA00001973"/>
    </source>
</evidence>
<dbReference type="GO" id="GO:0005576">
    <property type="term" value="C:extracellular region"/>
    <property type="evidence" value="ECO:0007669"/>
    <property type="project" value="UniProtKB-SubCell"/>
</dbReference>
<dbReference type="EMBL" id="JAKLMC020000006">
    <property type="protein sequence ID" value="KAK5955882.1"/>
    <property type="molecule type" value="Genomic_DNA"/>
</dbReference>
<comment type="function">
    <text evidence="5">Lytic polysaccharide monooxygenase (LMPO) that depolymerizes crystalline and amorphous polysaccharides via the oxidation of scissile alpha- or beta-(1-4)-glycosidic bonds, yielding C1 and/or C4 oxidation products. Catalysis by LPMOs requires the reduction of the active-site copper from Cu(II) to Cu(I) by a reducing agent and H(2)O(2) or O(2) as a cosubstrate.</text>
</comment>
<feature type="domain" description="Auxiliary Activity family 9 catalytic" evidence="7">
    <location>
        <begin position="19"/>
        <end position="235"/>
    </location>
</feature>
<dbReference type="Pfam" id="PF03443">
    <property type="entry name" value="AA9"/>
    <property type="match status" value="1"/>
</dbReference>
<evidence type="ECO:0000256" key="3">
    <source>
        <dbReference type="ARBA" id="ARBA00022525"/>
    </source>
</evidence>
<keyword evidence="6" id="KW-0732">Signal</keyword>
<protein>
    <recommendedName>
        <fullName evidence="5">AA9 family lytic polysaccharide monooxygenase</fullName>
        <ecNumber evidence="5">1.14.99.56</ecNumber>
    </recommendedName>
    <alternativeName>
        <fullName evidence="5">Endo-beta-1,4-glucanase</fullName>
    </alternativeName>
    <alternativeName>
        <fullName evidence="5">Glycosyl hydrolase 61 family protein</fullName>
    </alternativeName>
</protein>
<proteinExistence type="predicted"/>
<dbReference type="CDD" id="cd21175">
    <property type="entry name" value="LPMO_AA9"/>
    <property type="match status" value="1"/>
</dbReference>
<comment type="cofactor">
    <cofactor evidence="1">
        <name>Cu(2+)</name>
        <dbReference type="ChEBI" id="CHEBI:29036"/>
    </cofactor>
</comment>
<evidence type="ECO:0000313" key="9">
    <source>
        <dbReference type="Proteomes" id="UP001316803"/>
    </source>
</evidence>
<comment type="subcellular location">
    <subcellularLocation>
        <location evidence="2 5">Secreted</location>
    </subcellularLocation>
</comment>
<evidence type="ECO:0000313" key="8">
    <source>
        <dbReference type="EMBL" id="KAK5955882.1"/>
    </source>
</evidence>
<dbReference type="GO" id="GO:0030248">
    <property type="term" value="F:cellulose binding"/>
    <property type="evidence" value="ECO:0007669"/>
    <property type="project" value="UniProtKB-UniRule"/>
</dbReference>
<comment type="catalytic activity">
    <reaction evidence="5">
        <text>[(1-&gt;4)-beta-D-glucosyl]n+m + reduced acceptor + O2 = 4-dehydro-beta-D-glucosyl-[(1-&gt;4)-beta-D-glucosyl]n-1 + [(1-&gt;4)-beta-D-glucosyl]m + acceptor + H2O.</text>
        <dbReference type="EC" id="1.14.99.56"/>
    </reaction>
</comment>
<dbReference type="GO" id="GO:0030245">
    <property type="term" value="P:cellulose catabolic process"/>
    <property type="evidence" value="ECO:0007669"/>
    <property type="project" value="UniProtKB-UniRule"/>
</dbReference>
<accession>A0AAN8IQC2</accession>
<dbReference type="PANTHER" id="PTHR33353:SF32">
    <property type="entry name" value="ENDO-BETA-1,4-GLUCANASE D"/>
    <property type="match status" value="1"/>
</dbReference>
<dbReference type="GO" id="GO:0008810">
    <property type="term" value="F:cellulase activity"/>
    <property type="evidence" value="ECO:0007669"/>
    <property type="project" value="UniProtKB-UniRule"/>
</dbReference>
<keyword evidence="3 5" id="KW-0964">Secreted</keyword>
<keyword evidence="5" id="KW-0624">Polysaccharide degradation</keyword>
<keyword evidence="4 5" id="KW-1015">Disulfide bond</keyword>
<evidence type="ECO:0000256" key="2">
    <source>
        <dbReference type="ARBA" id="ARBA00004613"/>
    </source>
</evidence>
<feature type="chain" id="PRO_5042855838" description="AA9 family lytic polysaccharide monooxygenase" evidence="6">
    <location>
        <begin position="19"/>
        <end position="405"/>
    </location>
</feature>
<dbReference type="Proteomes" id="UP001316803">
    <property type="component" value="Unassembled WGS sequence"/>
</dbReference>
<comment type="caution">
    <text evidence="8">The sequence shown here is derived from an EMBL/GenBank/DDBJ whole genome shotgun (WGS) entry which is preliminary data.</text>
</comment>
<comment type="domain">
    <text evidence="5">Has a modular structure: an endo-beta-1,4-glucanase catalytic module at the N-terminus, a linker rich in serines and threonines, and a C-terminal carbohydrate-binding module (CBM).</text>
</comment>
<gene>
    <name evidence="8" type="ORF">OHC33_003524</name>
</gene>
<feature type="signal peptide" evidence="6">
    <location>
        <begin position="1"/>
        <end position="18"/>
    </location>
</feature>
<organism evidence="8 9">
    <name type="scientific">Knufia fluminis</name>
    <dbReference type="NCBI Taxonomy" id="191047"/>
    <lineage>
        <taxon>Eukaryota</taxon>
        <taxon>Fungi</taxon>
        <taxon>Dikarya</taxon>
        <taxon>Ascomycota</taxon>
        <taxon>Pezizomycotina</taxon>
        <taxon>Eurotiomycetes</taxon>
        <taxon>Chaetothyriomycetidae</taxon>
        <taxon>Chaetothyriales</taxon>
        <taxon>Trichomeriaceae</taxon>
        <taxon>Knufia</taxon>
    </lineage>
</organism>
<reference evidence="8 9" key="1">
    <citation type="submission" date="2022-12" db="EMBL/GenBank/DDBJ databases">
        <title>Genomic features and morphological characterization of a novel Knufia sp. strain isolated from spacecraft assembly facility.</title>
        <authorList>
            <person name="Teixeira M."/>
            <person name="Chander A.M."/>
            <person name="Stajich J.E."/>
            <person name="Venkateswaran K."/>
        </authorList>
    </citation>
    <scope>NUCLEOTIDE SEQUENCE [LARGE SCALE GENOMIC DNA]</scope>
    <source>
        <strain evidence="8 9">FJI-L2-BK-P2</strain>
    </source>
</reference>
<name>A0AAN8IQC2_9EURO</name>
<evidence type="ECO:0000256" key="4">
    <source>
        <dbReference type="ARBA" id="ARBA00023157"/>
    </source>
</evidence>
<keyword evidence="5" id="KW-0136">Cellulose degradation</keyword>
<dbReference type="AlphaFoldDB" id="A0AAN8IQC2"/>
<evidence type="ECO:0000256" key="5">
    <source>
        <dbReference type="RuleBase" id="RU368122"/>
    </source>
</evidence>
<dbReference type="Gene3D" id="2.70.50.70">
    <property type="match status" value="1"/>
</dbReference>
<keyword evidence="5" id="KW-0119">Carbohydrate metabolism</keyword>
<dbReference type="EC" id="1.14.99.56" evidence="5"/>
<sequence length="405" mass="42275">MKSFTIAALAALLPAIEAHTRFTTLAINGQSQGDGTCIRMDPNPSTTTGFISGLSSPDMACGVGGATAVNRTCSASPGDSLSLLHRSWADGAQPGSIDPSHKGTTAVYMKKMGGVDSTDPYGNEATGDGWAKIMYDGFSDGSWGTEKMISANGIVGTNIPSDIAPGYYLVRSEILAMQNVEDGENPTIHPQFYVGCAQVFIGGSGSGELTNADTATIPGYVDESTPFNSYNIYKSFPPAQPFEEFGPKVYGSDDNANVNVNAKVAATSTDSTSTTTTPSIVGACPPSTILEVSNMCLTEIPSWSNDAPGYLTKCWAASQTCWDTLDKCWDNVNPAVNARDKNAGCNLWDAKCQGIVSWCEGGNLEGPPGSGEVLTPKKGSLGRRGVQGRRSLVARALTAKMVGGA</sequence>
<dbReference type="PANTHER" id="PTHR33353">
    <property type="entry name" value="PUTATIVE (AFU_ORTHOLOGUE AFUA_1G12560)-RELATED"/>
    <property type="match status" value="1"/>
</dbReference>
<dbReference type="InterPro" id="IPR049892">
    <property type="entry name" value="AA9"/>
</dbReference>
<evidence type="ECO:0000256" key="6">
    <source>
        <dbReference type="SAM" id="SignalP"/>
    </source>
</evidence>
<keyword evidence="9" id="KW-1185">Reference proteome</keyword>
<evidence type="ECO:0000259" key="7">
    <source>
        <dbReference type="Pfam" id="PF03443"/>
    </source>
</evidence>
<dbReference type="InterPro" id="IPR005103">
    <property type="entry name" value="AA9_LPMO"/>
</dbReference>